<dbReference type="Proteomes" id="UP000671995">
    <property type="component" value="Chromosome"/>
</dbReference>
<name>A0A975EY87_9SPIR</name>
<gene>
    <name evidence="1" type="ORF">HRI96_00790</name>
</gene>
<dbReference type="RefSeq" id="WP_210117651.1">
    <property type="nucleotide sequence ID" value="NZ_CP054257.1"/>
</dbReference>
<evidence type="ECO:0000313" key="2">
    <source>
        <dbReference type="Proteomes" id="UP000671995"/>
    </source>
</evidence>
<accession>A0A975EY87</accession>
<dbReference type="EMBL" id="CP054257">
    <property type="protein sequence ID" value="QTQ10855.1"/>
    <property type="molecule type" value="Genomic_DNA"/>
</dbReference>
<evidence type="ECO:0000313" key="1">
    <source>
        <dbReference type="EMBL" id="QTQ10855.1"/>
    </source>
</evidence>
<organism evidence="1 2">
    <name type="scientific">Treponema parvum</name>
    <dbReference type="NCBI Taxonomy" id="138851"/>
    <lineage>
        <taxon>Bacteria</taxon>
        <taxon>Pseudomonadati</taxon>
        <taxon>Spirochaetota</taxon>
        <taxon>Spirochaetia</taxon>
        <taxon>Spirochaetales</taxon>
        <taxon>Treponemataceae</taxon>
        <taxon>Treponema</taxon>
    </lineage>
</organism>
<reference evidence="1" key="2">
    <citation type="journal article" date="2021" name="Microbiol. Resour. Announc.">
        <title>Complete Genome Sequences of Three Human Oral Treponema parvum Isolates.</title>
        <authorList>
            <person name="Zeng H."/>
            <person name="Watt R.M."/>
        </authorList>
    </citation>
    <scope>NUCLEOTIDE SEQUENCE</scope>
    <source>
        <strain evidence="1">ATCC 700773</strain>
    </source>
</reference>
<dbReference type="AlphaFoldDB" id="A0A975EY87"/>
<proteinExistence type="predicted"/>
<sequence>MTNFTTAGFTSIAKGTKTATQVALAATSSTITTVGNKAIDNYTLGGSFDKSSFMTSLGSIQTWGGVASSALTTGINLKTAEKLKRLGEKGAAISKFYGGAINLGTSFAGKGAEFGTYAIDALANGRGLYSAYDNMGGISMNVASLGAMMDFAGTMMSRNNKSGQSAMSVLAEAFRGQGIYEINIGTNGITGKFGNGGIDVGGNVYDLAKRMSDKSNLAKYASSNGQAKGEAAYYAYVYGDWTQENTAARIANGKDTLIFDNTNDFIARTERDAKGGRTITMRNSGDKYVNAIQLGHESYRNGIIGTTAEQNAETIAAVMGHTEMAVRMEDYQSYKAQGLLGAEVEAYRKGDMTSLFMNAMANYDSSGDYWKLTVDGKIEWDKSKNLNVEYYDEWGNLKTKKGYITDDTGSYSLSLLNYVGEERARQILGFDFDNLDNFKADVVKSVLGENCDVSNLSAAERQTILQNNRDKLIAESLMYNQGKNWSSEKGWSGDFASLKMTDDPTIGQVIINKTDDGYERFGITAKVTRNPLSSFSTRKNPRDPNYKSYQGLDYITFYKKDLNGKVLDRFTSAGWQTVSNGYTSSYIDTNTPQAYPWLGNSSVYRDDSVSSSSSFNIRAGNFTHDHYKGPIFVISDFTTIGGTSFGATSSTNGRTLLHSDMNWDGAEYSQSSYGKISAACFVNSYQALENLQNNLNNWNVPNYPYNIKSSFSTRVYRGR</sequence>
<reference evidence="1" key="1">
    <citation type="submission" date="2020-05" db="EMBL/GenBank/DDBJ databases">
        <authorList>
            <person name="Zeng H."/>
            <person name="Chan Y.K."/>
            <person name="Watt R.M."/>
        </authorList>
    </citation>
    <scope>NUCLEOTIDE SEQUENCE</scope>
    <source>
        <strain evidence="1">ATCC 700773</strain>
    </source>
</reference>
<protein>
    <submittedName>
        <fullName evidence="1">Uncharacterized protein</fullName>
    </submittedName>
</protein>